<dbReference type="PANTHER" id="PTHR30419:SF8">
    <property type="entry name" value="NITROGEN ASSIMILATION TRANSCRIPTIONAL ACTIVATOR-RELATED"/>
    <property type="match status" value="1"/>
</dbReference>
<sequence length="316" mass="34875">MKLQQLKYFAAVYEQGSFSAAAERVNATQSGLSMHVSQMEKRYDVQLFHRSSSGVTPTEAGRAFYQEAVKVLAASDHAQERLKTLAKSVVGHVHVGLMPTFTRAVLSEALLRFSDEYPEVRLSVSEGYSASLAKEVIEGRLDFAVVPASFAINEALSSKPLGEDRECLVCAAGREIPIRGEGVLLREMEPLRLVLPGRGNARRNLIDSYLALNDVKVARILELDTMHGTLNLVAKSDWVTILPGILCLPDRDGARRTVAPLVDPPLTVDYMRIETRKRALSPVAQLFADVLQEELNSALEINPASHLPDDERWVRG</sequence>
<evidence type="ECO:0000313" key="7">
    <source>
        <dbReference type="EMBL" id="SFJ92573.1"/>
    </source>
</evidence>
<name>A0A1I3VC31_9RHOB</name>
<dbReference type="EMBL" id="JAUOPJ010000002">
    <property type="protein sequence ID" value="MDO6455930.1"/>
    <property type="molecule type" value="Genomic_DNA"/>
</dbReference>
<reference evidence="6" key="2">
    <citation type="submission" date="2023-07" db="EMBL/GenBank/DDBJ databases">
        <title>Genome content predicts the carbon catabolic preferences of heterotrophic bacteria.</title>
        <authorList>
            <person name="Gralka M."/>
        </authorList>
    </citation>
    <scope>NUCLEOTIDE SEQUENCE</scope>
    <source>
        <strain evidence="6">I2M02</strain>
    </source>
</reference>
<dbReference type="Proteomes" id="UP000183299">
    <property type="component" value="Unassembled WGS sequence"/>
</dbReference>
<feature type="domain" description="HTH lysR-type" evidence="5">
    <location>
        <begin position="1"/>
        <end position="58"/>
    </location>
</feature>
<protein>
    <submittedName>
        <fullName evidence="7">DNA-binding transcriptional regulator, LysR family</fullName>
    </submittedName>
    <submittedName>
        <fullName evidence="6">LysR family transcriptional regulator</fullName>
    </submittedName>
</protein>
<comment type="similarity">
    <text evidence="1">Belongs to the LysR transcriptional regulatory family.</text>
</comment>
<dbReference type="GO" id="GO:0005829">
    <property type="term" value="C:cytosol"/>
    <property type="evidence" value="ECO:0007669"/>
    <property type="project" value="TreeGrafter"/>
</dbReference>
<dbReference type="OrthoDB" id="8479357at2"/>
<reference evidence="7 8" key="1">
    <citation type="submission" date="2016-10" db="EMBL/GenBank/DDBJ databases">
        <authorList>
            <person name="de Groot N.N."/>
        </authorList>
    </citation>
    <scope>NUCLEOTIDE SEQUENCE [LARGE SCALE GENOMIC DNA]</scope>
    <source>
        <strain evidence="7 8">CGMCC 1.8891</strain>
    </source>
</reference>
<dbReference type="GO" id="GO:0003700">
    <property type="term" value="F:DNA-binding transcription factor activity"/>
    <property type="evidence" value="ECO:0007669"/>
    <property type="project" value="InterPro"/>
</dbReference>
<proteinExistence type="inferred from homology"/>
<evidence type="ECO:0000313" key="6">
    <source>
        <dbReference type="EMBL" id="MDO6455930.1"/>
    </source>
</evidence>
<dbReference type="AlphaFoldDB" id="A0A1I3VC31"/>
<dbReference type="PROSITE" id="PS50931">
    <property type="entry name" value="HTH_LYSR"/>
    <property type="match status" value="1"/>
</dbReference>
<organism evidence="7 8">
    <name type="scientific">Celeribacter halophilus</name>
    <dbReference type="NCBI Taxonomy" id="576117"/>
    <lineage>
        <taxon>Bacteria</taxon>
        <taxon>Pseudomonadati</taxon>
        <taxon>Pseudomonadota</taxon>
        <taxon>Alphaproteobacteria</taxon>
        <taxon>Rhodobacterales</taxon>
        <taxon>Roseobacteraceae</taxon>
        <taxon>Celeribacter</taxon>
    </lineage>
</organism>
<keyword evidence="2" id="KW-0805">Transcription regulation</keyword>
<evidence type="ECO:0000259" key="5">
    <source>
        <dbReference type="PROSITE" id="PS50931"/>
    </source>
</evidence>
<evidence type="ECO:0000256" key="1">
    <source>
        <dbReference type="ARBA" id="ARBA00009437"/>
    </source>
</evidence>
<gene>
    <name evidence="6" type="ORF">Q4494_02485</name>
    <name evidence="7" type="ORF">SAMN04488138_11464</name>
</gene>
<keyword evidence="8" id="KW-1185">Reference proteome</keyword>
<evidence type="ECO:0000313" key="8">
    <source>
        <dbReference type="Proteomes" id="UP000183299"/>
    </source>
</evidence>
<dbReference type="Pfam" id="PF03466">
    <property type="entry name" value="LysR_substrate"/>
    <property type="match status" value="1"/>
</dbReference>
<dbReference type="EMBL" id="FORY01000014">
    <property type="protein sequence ID" value="SFJ92573.1"/>
    <property type="molecule type" value="Genomic_DNA"/>
</dbReference>
<dbReference type="PRINTS" id="PR00039">
    <property type="entry name" value="HTHLYSR"/>
</dbReference>
<dbReference type="InterPro" id="IPR005119">
    <property type="entry name" value="LysR_subst-bd"/>
</dbReference>
<dbReference type="RefSeq" id="WP_066598754.1">
    <property type="nucleotide sequence ID" value="NZ_FORY01000014.1"/>
</dbReference>
<dbReference type="SUPFAM" id="SSF53850">
    <property type="entry name" value="Periplasmic binding protein-like II"/>
    <property type="match status" value="1"/>
</dbReference>
<dbReference type="Gene3D" id="3.40.190.290">
    <property type="match status" value="1"/>
</dbReference>
<dbReference type="SUPFAM" id="SSF46785">
    <property type="entry name" value="Winged helix' DNA-binding domain"/>
    <property type="match status" value="1"/>
</dbReference>
<keyword evidence="4" id="KW-0804">Transcription</keyword>
<dbReference type="CDD" id="cd05466">
    <property type="entry name" value="PBP2_LTTR_substrate"/>
    <property type="match status" value="1"/>
</dbReference>
<dbReference type="InterPro" id="IPR036390">
    <property type="entry name" value="WH_DNA-bd_sf"/>
</dbReference>
<evidence type="ECO:0000256" key="2">
    <source>
        <dbReference type="ARBA" id="ARBA00023015"/>
    </source>
</evidence>
<keyword evidence="3 7" id="KW-0238">DNA-binding</keyword>
<accession>A0A1I3VC31</accession>
<dbReference type="Pfam" id="PF00126">
    <property type="entry name" value="HTH_1"/>
    <property type="match status" value="1"/>
</dbReference>
<dbReference type="PANTHER" id="PTHR30419">
    <property type="entry name" value="HTH-TYPE TRANSCRIPTIONAL REGULATOR YBHD"/>
    <property type="match status" value="1"/>
</dbReference>
<dbReference type="GO" id="GO:0003677">
    <property type="term" value="F:DNA binding"/>
    <property type="evidence" value="ECO:0007669"/>
    <property type="project" value="UniProtKB-KW"/>
</dbReference>
<dbReference type="InterPro" id="IPR050950">
    <property type="entry name" value="HTH-type_LysR_regulators"/>
</dbReference>
<dbReference type="InterPro" id="IPR036388">
    <property type="entry name" value="WH-like_DNA-bd_sf"/>
</dbReference>
<dbReference type="Proteomes" id="UP001169823">
    <property type="component" value="Unassembled WGS sequence"/>
</dbReference>
<dbReference type="STRING" id="576117.SAMN04488138_11464"/>
<dbReference type="InterPro" id="IPR000847">
    <property type="entry name" value="LysR_HTH_N"/>
</dbReference>
<dbReference type="GeneID" id="98666280"/>
<evidence type="ECO:0000256" key="4">
    <source>
        <dbReference type="ARBA" id="ARBA00023163"/>
    </source>
</evidence>
<evidence type="ECO:0000256" key="3">
    <source>
        <dbReference type="ARBA" id="ARBA00023125"/>
    </source>
</evidence>
<dbReference type="Gene3D" id="1.10.10.10">
    <property type="entry name" value="Winged helix-like DNA-binding domain superfamily/Winged helix DNA-binding domain"/>
    <property type="match status" value="1"/>
</dbReference>
<dbReference type="FunFam" id="1.10.10.10:FF:000001">
    <property type="entry name" value="LysR family transcriptional regulator"/>
    <property type="match status" value="1"/>
</dbReference>